<organism evidence="5 6">
    <name type="scientific">Legionella donaldsonii</name>
    <dbReference type="NCBI Taxonomy" id="45060"/>
    <lineage>
        <taxon>Bacteria</taxon>
        <taxon>Pseudomonadati</taxon>
        <taxon>Pseudomonadota</taxon>
        <taxon>Gammaproteobacteria</taxon>
        <taxon>Legionellales</taxon>
        <taxon>Legionellaceae</taxon>
        <taxon>Legionella</taxon>
    </lineage>
</organism>
<proteinExistence type="predicted"/>
<sequence length="208" mass="23513">MPHYHIEKEKYEPTLDRVVYSNSLTLTTYDLIEAPIFIKDKLGRYLWANAFFISRSAGYSSLGEITNKTDTDFSWHEYATQLRNNDRSVIEARQSQSHYEQIIRHDGTYVNILTKKSPLVDSSSALIGLIGFSIALPQPHGIAALSARERECLYYLSKGLTDKKIAKQLIISPRTVETHLGNAKHKLGVSTRAELIATFSRVYPSFSG</sequence>
<dbReference type="GO" id="GO:0003677">
    <property type="term" value="F:DNA binding"/>
    <property type="evidence" value="ECO:0007669"/>
    <property type="project" value="UniProtKB-KW"/>
</dbReference>
<dbReference type="SUPFAM" id="SSF55785">
    <property type="entry name" value="PYP-like sensor domain (PAS domain)"/>
    <property type="match status" value="1"/>
</dbReference>
<dbReference type="Gene3D" id="1.10.10.10">
    <property type="entry name" value="Winged helix-like DNA-binding domain superfamily/Winged helix DNA-binding domain"/>
    <property type="match status" value="1"/>
</dbReference>
<gene>
    <name evidence="5" type="primary">gerE_3</name>
    <name evidence="5" type="ORF">NCTC13292_03187</name>
</gene>
<evidence type="ECO:0000313" key="5">
    <source>
        <dbReference type="EMBL" id="STX83969.1"/>
    </source>
</evidence>
<evidence type="ECO:0000313" key="6">
    <source>
        <dbReference type="Proteomes" id="UP000254677"/>
    </source>
</evidence>
<evidence type="ECO:0000259" key="4">
    <source>
        <dbReference type="PROSITE" id="PS50043"/>
    </source>
</evidence>
<dbReference type="PANTHER" id="PTHR44688:SF16">
    <property type="entry name" value="DNA-BINDING TRANSCRIPTIONAL ACTIVATOR DEVR_DOSR"/>
    <property type="match status" value="1"/>
</dbReference>
<dbReference type="Proteomes" id="UP000254677">
    <property type="component" value="Unassembled WGS sequence"/>
</dbReference>
<protein>
    <submittedName>
        <fullName evidence="5">LuxR family transcriptional regulator</fullName>
    </submittedName>
</protein>
<dbReference type="InterPro" id="IPR035965">
    <property type="entry name" value="PAS-like_dom_sf"/>
</dbReference>
<reference evidence="5 6" key="1">
    <citation type="submission" date="2018-06" db="EMBL/GenBank/DDBJ databases">
        <authorList>
            <consortium name="Pathogen Informatics"/>
            <person name="Doyle S."/>
        </authorList>
    </citation>
    <scope>NUCLEOTIDE SEQUENCE [LARGE SCALE GENOMIC DNA]</scope>
    <source>
        <strain evidence="5 6">NCTC13292</strain>
    </source>
</reference>
<dbReference type="PANTHER" id="PTHR44688">
    <property type="entry name" value="DNA-BINDING TRANSCRIPTIONAL ACTIVATOR DEVR_DOSR"/>
    <property type="match status" value="1"/>
</dbReference>
<dbReference type="Pfam" id="PF08448">
    <property type="entry name" value="PAS_4"/>
    <property type="match status" value="1"/>
</dbReference>
<dbReference type="InterPro" id="IPR013656">
    <property type="entry name" value="PAS_4"/>
</dbReference>
<keyword evidence="6" id="KW-1185">Reference proteome</keyword>
<dbReference type="InterPro" id="IPR036388">
    <property type="entry name" value="WH-like_DNA-bd_sf"/>
</dbReference>
<dbReference type="GO" id="GO:0006355">
    <property type="term" value="P:regulation of DNA-templated transcription"/>
    <property type="evidence" value="ECO:0007669"/>
    <property type="project" value="InterPro"/>
</dbReference>
<dbReference type="AlphaFoldDB" id="A0A378KHH4"/>
<dbReference type="PRINTS" id="PR00038">
    <property type="entry name" value="HTHLUXR"/>
</dbReference>
<dbReference type="Gene3D" id="3.30.450.20">
    <property type="entry name" value="PAS domain"/>
    <property type="match status" value="1"/>
</dbReference>
<dbReference type="InterPro" id="IPR016032">
    <property type="entry name" value="Sig_transdc_resp-reg_C-effctor"/>
</dbReference>
<name>A0A378KHH4_9GAMM</name>
<keyword evidence="2" id="KW-0238">DNA-binding</keyword>
<evidence type="ECO:0000256" key="3">
    <source>
        <dbReference type="ARBA" id="ARBA00023163"/>
    </source>
</evidence>
<keyword evidence="1" id="KW-0805">Transcription regulation</keyword>
<keyword evidence="3" id="KW-0804">Transcription</keyword>
<dbReference type="Pfam" id="PF00196">
    <property type="entry name" value="GerE"/>
    <property type="match status" value="1"/>
</dbReference>
<evidence type="ECO:0000256" key="2">
    <source>
        <dbReference type="ARBA" id="ARBA00023125"/>
    </source>
</evidence>
<accession>A0A378KHH4</accession>
<dbReference type="RefSeq" id="WP_220271796.1">
    <property type="nucleotide sequence ID" value="NZ_UGOA01000002.1"/>
</dbReference>
<feature type="domain" description="HTH luxR-type" evidence="4">
    <location>
        <begin position="138"/>
        <end position="203"/>
    </location>
</feature>
<dbReference type="SMART" id="SM00421">
    <property type="entry name" value="HTH_LUXR"/>
    <property type="match status" value="1"/>
</dbReference>
<dbReference type="SUPFAM" id="SSF46894">
    <property type="entry name" value="C-terminal effector domain of the bipartite response regulators"/>
    <property type="match status" value="1"/>
</dbReference>
<dbReference type="InterPro" id="IPR000792">
    <property type="entry name" value="Tscrpt_reg_LuxR_C"/>
</dbReference>
<dbReference type="PROSITE" id="PS50043">
    <property type="entry name" value="HTH_LUXR_2"/>
    <property type="match status" value="1"/>
</dbReference>
<evidence type="ECO:0000256" key="1">
    <source>
        <dbReference type="ARBA" id="ARBA00023015"/>
    </source>
</evidence>
<dbReference type="CDD" id="cd06170">
    <property type="entry name" value="LuxR_C_like"/>
    <property type="match status" value="1"/>
</dbReference>
<dbReference type="EMBL" id="UGOA01000002">
    <property type="protein sequence ID" value="STX83969.1"/>
    <property type="molecule type" value="Genomic_DNA"/>
</dbReference>